<keyword evidence="7" id="KW-1185">Reference proteome</keyword>
<comment type="caution">
    <text evidence="6">The sequence shown here is derived from an EMBL/GenBank/DDBJ whole genome shotgun (WGS) entry which is preliminary data.</text>
</comment>
<evidence type="ECO:0000313" key="7">
    <source>
        <dbReference type="Proteomes" id="UP000484076"/>
    </source>
</evidence>
<evidence type="ECO:0000256" key="2">
    <source>
        <dbReference type="ARBA" id="ARBA00022723"/>
    </source>
</evidence>
<evidence type="ECO:0000313" key="6">
    <source>
        <dbReference type="EMBL" id="NUB46402.1"/>
    </source>
</evidence>
<dbReference type="RefSeq" id="WP_174539990.1">
    <property type="nucleotide sequence ID" value="NZ_WHUT02000014.1"/>
</dbReference>
<feature type="domain" description="CENP-V/GFA" evidence="5">
    <location>
        <begin position="131"/>
        <end position="244"/>
    </location>
</feature>
<dbReference type="Proteomes" id="UP000484076">
    <property type="component" value="Unassembled WGS sequence"/>
</dbReference>
<evidence type="ECO:0000256" key="1">
    <source>
        <dbReference type="ARBA" id="ARBA00005495"/>
    </source>
</evidence>
<proteinExistence type="inferred from homology"/>
<organism evidence="6 7">
    <name type="scientific">Fertoeibacter niger</name>
    <dbReference type="NCBI Taxonomy" id="2656921"/>
    <lineage>
        <taxon>Bacteria</taxon>
        <taxon>Pseudomonadati</taxon>
        <taxon>Pseudomonadota</taxon>
        <taxon>Alphaproteobacteria</taxon>
        <taxon>Rhodobacterales</taxon>
        <taxon>Paracoccaceae</taxon>
        <taxon>Fertoeibacter</taxon>
    </lineage>
</organism>
<keyword evidence="3" id="KW-0862">Zinc</keyword>
<feature type="domain" description="CENP-V/GFA" evidence="5">
    <location>
        <begin position="1"/>
        <end position="115"/>
    </location>
</feature>
<evidence type="ECO:0000256" key="4">
    <source>
        <dbReference type="ARBA" id="ARBA00023239"/>
    </source>
</evidence>
<keyword evidence="4" id="KW-0456">Lyase</keyword>
<dbReference type="EMBL" id="WHUT02000014">
    <property type="protein sequence ID" value="NUB46402.1"/>
    <property type="molecule type" value="Genomic_DNA"/>
</dbReference>
<dbReference type="PANTHER" id="PTHR33337:SF40">
    <property type="entry name" value="CENP-V_GFA DOMAIN-CONTAINING PROTEIN-RELATED"/>
    <property type="match status" value="1"/>
</dbReference>
<dbReference type="Gene3D" id="3.90.1590.10">
    <property type="entry name" value="glutathione-dependent formaldehyde- activating enzyme (gfa)"/>
    <property type="match status" value="2"/>
</dbReference>
<dbReference type="InterPro" id="IPR006913">
    <property type="entry name" value="CENP-V/GFA"/>
</dbReference>
<reference evidence="6" key="1">
    <citation type="submission" date="2020-05" db="EMBL/GenBank/DDBJ databases">
        <title>Fertoebacter nigrum gen. nov., sp. nov., a new member of the family Rhodobacteraceae.</title>
        <authorList>
            <person name="Szuroczki S."/>
            <person name="Abbaszade G."/>
            <person name="Buni D."/>
            <person name="Schumann P."/>
            <person name="Toth E."/>
        </authorList>
    </citation>
    <scope>NUCLEOTIDE SEQUENCE</scope>
    <source>
        <strain evidence="6">RG-N-1a</strain>
    </source>
</reference>
<dbReference type="Pfam" id="PF04828">
    <property type="entry name" value="GFA"/>
    <property type="match status" value="2"/>
</dbReference>
<gene>
    <name evidence="6" type="ORF">GEU84_018580</name>
</gene>
<name>A0A8X8KSE9_9RHOB</name>
<evidence type="ECO:0000259" key="5">
    <source>
        <dbReference type="PROSITE" id="PS51891"/>
    </source>
</evidence>
<comment type="similarity">
    <text evidence="1">Belongs to the Gfa family.</text>
</comment>
<dbReference type="InterPro" id="IPR011057">
    <property type="entry name" value="Mss4-like_sf"/>
</dbReference>
<evidence type="ECO:0000256" key="3">
    <source>
        <dbReference type="ARBA" id="ARBA00022833"/>
    </source>
</evidence>
<keyword evidence="2" id="KW-0479">Metal-binding</keyword>
<protein>
    <submittedName>
        <fullName evidence="6">GFA family protein</fullName>
    </submittedName>
</protein>
<sequence length="255" mass="27112">MQGSCLCGQVLFVVDEPLRDVIACHCTQCRKVSGHFWAASSVPLARFRLIHEDGLRWFRSSDRATRGFCFGCGASLFWQPQGEDRISFAAGALDGETGLHVAEHILTEHAGDYYSPDGPPPSAQGTEPKQLSVSCLCGGVAFALPGPAGEVHACHCTQCRKLSGHYSASFDADEAGVVYSASATLAEFETPGGGRRGFCSTCGSNLWFRAQDGAFSVEAGVVDGPGGGRLAEHIFVADKGDYYVLADGLPQADRW</sequence>
<accession>A0A8X8KSE9</accession>
<dbReference type="GO" id="GO:0016846">
    <property type="term" value="F:carbon-sulfur lyase activity"/>
    <property type="evidence" value="ECO:0007669"/>
    <property type="project" value="InterPro"/>
</dbReference>
<dbReference type="AlphaFoldDB" id="A0A8X8KSE9"/>
<dbReference type="PROSITE" id="PS51891">
    <property type="entry name" value="CENP_V_GFA"/>
    <property type="match status" value="2"/>
</dbReference>
<dbReference type="GO" id="GO:0046872">
    <property type="term" value="F:metal ion binding"/>
    <property type="evidence" value="ECO:0007669"/>
    <property type="project" value="UniProtKB-KW"/>
</dbReference>
<dbReference type="PANTHER" id="PTHR33337">
    <property type="entry name" value="GFA DOMAIN-CONTAINING PROTEIN"/>
    <property type="match status" value="1"/>
</dbReference>
<dbReference type="SUPFAM" id="SSF51316">
    <property type="entry name" value="Mss4-like"/>
    <property type="match status" value="2"/>
</dbReference>